<protein>
    <recommendedName>
        <fullName evidence="4">Phytocyanin domain-containing protein</fullName>
    </recommendedName>
</protein>
<organism evidence="2 3">
    <name type="scientific">Citrus sinensis</name>
    <name type="common">Sweet orange</name>
    <name type="synonym">Citrus aurantium var. sinensis</name>
    <dbReference type="NCBI Taxonomy" id="2711"/>
    <lineage>
        <taxon>Eukaryota</taxon>
        <taxon>Viridiplantae</taxon>
        <taxon>Streptophyta</taxon>
        <taxon>Embryophyta</taxon>
        <taxon>Tracheophyta</taxon>
        <taxon>Spermatophyta</taxon>
        <taxon>Magnoliopsida</taxon>
        <taxon>eudicotyledons</taxon>
        <taxon>Gunneridae</taxon>
        <taxon>Pentapetalae</taxon>
        <taxon>rosids</taxon>
        <taxon>malvids</taxon>
        <taxon>Sapindales</taxon>
        <taxon>Rutaceae</taxon>
        <taxon>Aurantioideae</taxon>
        <taxon>Citrus</taxon>
    </lineage>
</organism>
<accession>A0A067DBD1</accession>
<feature type="signal peptide" evidence="1">
    <location>
        <begin position="1"/>
        <end position="23"/>
    </location>
</feature>
<reference evidence="2 3" key="1">
    <citation type="submission" date="2014-04" db="EMBL/GenBank/DDBJ databases">
        <authorList>
            <consortium name="International Citrus Genome Consortium"/>
            <person name="Gmitter F."/>
            <person name="Chen C."/>
            <person name="Farmerie W."/>
            <person name="Harkins T."/>
            <person name="Desany B."/>
            <person name="Mohiuddin M."/>
            <person name="Kodira C."/>
            <person name="Borodovsky M."/>
            <person name="Lomsadze A."/>
            <person name="Burns P."/>
            <person name="Jenkins J."/>
            <person name="Prochnik S."/>
            <person name="Shu S."/>
            <person name="Chapman J."/>
            <person name="Pitluck S."/>
            <person name="Schmutz J."/>
            <person name="Rokhsar D."/>
        </authorList>
    </citation>
    <scope>NUCLEOTIDE SEQUENCE</scope>
</reference>
<keyword evidence="3" id="KW-1185">Reference proteome</keyword>
<dbReference type="EMBL" id="KK794861">
    <property type="protein sequence ID" value="KDO36322.1"/>
    <property type="molecule type" value="Genomic_DNA"/>
</dbReference>
<dbReference type="AlphaFoldDB" id="A0A067DBD1"/>
<sequence>MEKFVSMAFVGLIVAVLLMECAAAQTVHVVGDIMGWSIPMSGGAGAYVTWAATKNFVVGDVLSRPAVNALYAYSDLI</sequence>
<keyword evidence="1" id="KW-0732">Signal</keyword>
<dbReference type="SMR" id="A0A067DBD1"/>
<proteinExistence type="predicted"/>
<name>A0A067DBD1_CITSI</name>
<evidence type="ECO:0008006" key="4">
    <source>
        <dbReference type="Google" id="ProtNLM"/>
    </source>
</evidence>
<dbReference type="PaxDb" id="2711-XP_006465482.1"/>
<dbReference type="InterPro" id="IPR008972">
    <property type="entry name" value="Cupredoxin"/>
</dbReference>
<dbReference type="Proteomes" id="UP000027120">
    <property type="component" value="Unassembled WGS sequence"/>
</dbReference>
<gene>
    <name evidence="2" type="ORF">CISIN_1g045840mg</name>
</gene>
<evidence type="ECO:0000313" key="3">
    <source>
        <dbReference type="Proteomes" id="UP000027120"/>
    </source>
</evidence>
<dbReference type="STRING" id="2711.A0A067DBD1"/>
<dbReference type="Gene3D" id="2.60.40.420">
    <property type="entry name" value="Cupredoxins - blue copper proteins"/>
    <property type="match status" value="1"/>
</dbReference>
<feature type="chain" id="PRO_5001635513" description="Phytocyanin domain-containing protein" evidence="1">
    <location>
        <begin position="24"/>
        <end position="77"/>
    </location>
</feature>
<evidence type="ECO:0000313" key="2">
    <source>
        <dbReference type="EMBL" id="KDO36322.1"/>
    </source>
</evidence>
<evidence type="ECO:0000256" key="1">
    <source>
        <dbReference type="SAM" id="SignalP"/>
    </source>
</evidence>
<dbReference type="SUPFAM" id="SSF49503">
    <property type="entry name" value="Cupredoxins"/>
    <property type="match status" value="1"/>
</dbReference>